<dbReference type="PANTHER" id="PTHR30151">
    <property type="entry name" value="ALKANE SULFONATE ABC TRANSPORTER-RELATED, MEMBRANE SUBUNIT"/>
    <property type="match status" value="1"/>
</dbReference>
<evidence type="ECO:0000256" key="3">
    <source>
        <dbReference type="ARBA" id="ARBA00022475"/>
    </source>
</evidence>
<dbReference type="GO" id="GO:0055085">
    <property type="term" value="P:transmembrane transport"/>
    <property type="evidence" value="ECO:0007669"/>
    <property type="project" value="InterPro"/>
</dbReference>
<dbReference type="PANTHER" id="PTHR30151:SF20">
    <property type="entry name" value="ABC TRANSPORTER PERMEASE PROTEIN HI_0355-RELATED"/>
    <property type="match status" value="1"/>
</dbReference>
<evidence type="ECO:0000256" key="5">
    <source>
        <dbReference type="ARBA" id="ARBA00022989"/>
    </source>
</evidence>
<protein>
    <submittedName>
        <fullName evidence="9">ABC transporter permease</fullName>
    </submittedName>
</protein>
<dbReference type="CDD" id="cd06261">
    <property type="entry name" value="TM_PBP2"/>
    <property type="match status" value="1"/>
</dbReference>
<keyword evidence="5 7" id="KW-1133">Transmembrane helix</keyword>
<dbReference type="SUPFAM" id="SSF161098">
    <property type="entry name" value="MetI-like"/>
    <property type="match status" value="1"/>
</dbReference>
<sequence>MTLSTVRGEPAAVLAEAAARARAAESRERLRVRGGIALLGAALLLFWEYGLGFLVEPRYVSSPSEVAVRLAELVADGRLWGHIGVTLGEAGAGYLIGIAVGLAAALLLVAVPVLDEIAGPFLAAFYSIPKIALAPMFIMWFGLGLLPKVLLAALMVFLIVLANTMAGVRGIDPGLIEVSRVLGARGPTLVRTIVLPGAAPAVVASIRLTFSRAMVGAILGEFIAATQGLGFLIVRSSRQFETATVFAGIAVVAALVMLVNAAIRAVEARALPWSAGRTRG</sequence>
<gene>
    <name evidence="9" type="ORF">ITP53_48805</name>
</gene>
<evidence type="ECO:0000256" key="6">
    <source>
        <dbReference type="ARBA" id="ARBA00023136"/>
    </source>
</evidence>
<dbReference type="InterPro" id="IPR035906">
    <property type="entry name" value="MetI-like_sf"/>
</dbReference>
<feature type="transmembrane region" description="Helical" evidence="7">
    <location>
        <begin position="245"/>
        <end position="263"/>
    </location>
</feature>
<evidence type="ECO:0000313" key="9">
    <source>
        <dbReference type="EMBL" id="MBF8193448.1"/>
    </source>
</evidence>
<keyword evidence="10" id="KW-1185">Reference proteome</keyword>
<dbReference type="Pfam" id="PF00528">
    <property type="entry name" value="BPD_transp_1"/>
    <property type="match status" value="1"/>
</dbReference>
<feature type="transmembrane region" description="Helical" evidence="7">
    <location>
        <begin position="94"/>
        <end position="114"/>
    </location>
</feature>
<evidence type="ECO:0000256" key="2">
    <source>
        <dbReference type="ARBA" id="ARBA00022448"/>
    </source>
</evidence>
<keyword evidence="4 7" id="KW-0812">Transmembrane</keyword>
<evidence type="ECO:0000256" key="4">
    <source>
        <dbReference type="ARBA" id="ARBA00022692"/>
    </source>
</evidence>
<evidence type="ECO:0000256" key="1">
    <source>
        <dbReference type="ARBA" id="ARBA00004651"/>
    </source>
</evidence>
<dbReference type="PROSITE" id="PS50928">
    <property type="entry name" value="ABC_TM1"/>
    <property type="match status" value="1"/>
</dbReference>
<keyword evidence="6 7" id="KW-0472">Membrane</keyword>
<dbReference type="AlphaFoldDB" id="A0A931F6P1"/>
<accession>A0A931F6P1</accession>
<evidence type="ECO:0000256" key="7">
    <source>
        <dbReference type="RuleBase" id="RU363032"/>
    </source>
</evidence>
<evidence type="ECO:0000313" key="10">
    <source>
        <dbReference type="Proteomes" id="UP000605361"/>
    </source>
</evidence>
<feature type="transmembrane region" description="Helical" evidence="7">
    <location>
        <begin position="36"/>
        <end position="55"/>
    </location>
</feature>
<keyword evidence="2 7" id="KW-0813">Transport</keyword>
<reference evidence="9" key="1">
    <citation type="submission" date="2020-11" db="EMBL/GenBank/DDBJ databases">
        <title>Whole-genome analyses of Nonomuraea sp. K274.</title>
        <authorList>
            <person name="Veyisoglu A."/>
        </authorList>
    </citation>
    <scope>NUCLEOTIDE SEQUENCE</scope>
    <source>
        <strain evidence="9">K274</strain>
    </source>
</reference>
<evidence type="ECO:0000259" key="8">
    <source>
        <dbReference type="PROSITE" id="PS50928"/>
    </source>
</evidence>
<comment type="similarity">
    <text evidence="7">Belongs to the binding-protein-dependent transport system permease family.</text>
</comment>
<dbReference type="GO" id="GO:0005886">
    <property type="term" value="C:plasma membrane"/>
    <property type="evidence" value="ECO:0007669"/>
    <property type="project" value="UniProtKB-SubCell"/>
</dbReference>
<dbReference type="Proteomes" id="UP000605361">
    <property type="component" value="Unassembled WGS sequence"/>
</dbReference>
<keyword evidence="3" id="KW-1003">Cell membrane</keyword>
<comment type="caution">
    <text evidence="9">The sequence shown here is derived from an EMBL/GenBank/DDBJ whole genome shotgun (WGS) entry which is preliminary data.</text>
</comment>
<proteinExistence type="inferred from homology"/>
<comment type="subcellular location">
    <subcellularLocation>
        <location evidence="1 7">Cell membrane</location>
        <topology evidence="1 7">Multi-pass membrane protein</topology>
    </subcellularLocation>
</comment>
<name>A0A931F6P1_9ACTN</name>
<dbReference type="EMBL" id="JADOGI010000285">
    <property type="protein sequence ID" value="MBF8193448.1"/>
    <property type="molecule type" value="Genomic_DNA"/>
</dbReference>
<organism evidence="9 10">
    <name type="scientific">Nonomuraea cypriaca</name>
    <dbReference type="NCBI Taxonomy" id="1187855"/>
    <lineage>
        <taxon>Bacteria</taxon>
        <taxon>Bacillati</taxon>
        <taxon>Actinomycetota</taxon>
        <taxon>Actinomycetes</taxon>
        <taxon>Streptosporangiales</taxon>
        <taxon>Streptosporangiaceae</taxon>
        <taxon>Nonomuraea</taxon>
    </lineage>
</organism>
<dbReference type="InterPro" id="IPR000515">
    <property type="entry name" value="MetI-like"/>
</dbReference>
<feature type="domain" description="ABC transmembrane type-1" evidence="8">
    <location>
        <begin position="83"/>
        <end position="267"/>
    </location>
</feature>
<dbReference type="Gene3D" id="1.10.3720.10">
    <property type="entry name" value="MetI-like"/>
    <property type="match status" value="1"/>
</dbReference>
<dbReference type="RefSeq" id="WP_195902313.1">
    <property type="nucleotide sequence ID" value="NZ_JADOGI010000285.1"/>
</dbReference>
<feature type="transmembrane region" description="Helical" evidence="7">
    <location>
        <begin position="214"/>
        <end position="233"/>
    </location>
</feature>
<feature type="transmembrane region" description="Helical" evidence="7">
    <location>
        <begin position="149"/>
        <end position="168"/>
    </location>
</feature>
<feature type="transmembrane region" description="Helical" evidence="7">
    <location>
        <begin position="121"/>
        <end position="143"/>
    </location>
</feature>